<keyword evidence="2" id="KW-1185">Reference proteome</keyword>
<proteinExistence type="predicted"/>
<organism evidence="1 2">
    <name type="scientific">Acetobacter garciniae</name>
    <dbReference type="NCBI Taxonomy" id="2817435"/>
    <lineage>
        <taxon>Bacteria</taxon>
        <taxon>Pseudomonadati</taxon>
        <taxon>Pseudomonadota</taxon>
        <taxon>Alphaproteobacteria</taxon>
        <taxon>Acetobacterales</taxon>
        <taxon>Acetobacteraceae</taxon>
        <taxon>Acetobacter</taxon>
    </lineage>
</organism>
<reference evidence="1" key="1">
    <citation type="submission" date="2021-03" db="EMBL/GenBank/DDBJ databases">
        <title>The complete genome sequence of Acetobacter sp. TBRC 12339.</title>
        <authorList>
            <person name="Charoenyingcharoen P."/>
            <person name="Yukphan P."/>
        </authorList>
    </citation>
    <scope>NUCLEOTIDE SEQUENCE</scope>
    <source>
        <strain evidence="1">TBRC 12339</strain>
    </source>
</reference>
<comment type="caution">
    <text evidence="1">The sequence shown here is derived from an EMBL/GenBank/DDBJ whole genome shotgun (WGS) entry which is preliminary data.</text>
</comment>
<gene>
    <name evidence="1" type="ORF">J2D77_09350</name>
</gene>
<dbReference type="AlphaFoldDB" id="A0A939HKV1"/>
<dbReference type="RefSeq" id="WP_207846026.1">
    <property type="nucleotide sequence ID" value="NZ_JAFVMH010000004.1"/>
</dbReference>
<sequence>MNAIFKRDAAILARDWGIHLPGVRGYFSEMAADALPPNMPVTAPNSGIPALFTTYTDPTIIKALITPTKSEDIYGSAKKGDWVTDTAQFPVVELSGYAVAYDDYSQAGTTDPNANWVQRQSFHFQTWTKWGEREVERMGAAKIDWVNQKNMASISVLNKNANLINLFGLSGLELYGALNDPQLHPAIAPVAKVGPSGSAAAGNSWLDVADPVQVYGDILKAFGVLTTQMGGNLTLETPMTLVIPTERQQCLLYTNQFQVSLADLLKKNLPGLKIETLPEAGTNLSGGNSSVTLMQLFVNAVEGQQSVTTAFTEKLRAHAVERYSTNFRQKKSQGSWGTIWFYPQACVTMAGI</sequence>
<dbReference type="Proteomes" id="UP000664073">
    <property type="component" value="Unassembled WGS sequence"/>
</dbReference>
<evidence type="ECO:0008006" key="3">
    <source>
        <dbReference type="Google" id="ProtNLM"/>
    </source>
</evidence>
<evidence type="ECO:0000313" key="1">
    <source>
        <dbReference type="EMBL" id="MBO1325352.1"/>
    </source>
</evidence>
<protein>
    <recommendedName>
        <fullName evidence="3">DUF2184 domain-containing protein</fullName>
    </recommendedName>
</protein>
<evidence type="ECO:0000313" key="2">
    <source>
        <dbReference type="Proteomes" id="UP000664073"/>
    </source>
</evidence>
<dbReference type="EMBL" id="JAFVMH010000004">
    <property type="protein sequence ID" value="MBO1325352.1"/>
    <property type="molecule type" value="Genomic_DNA"/>
</dbReference>
<accession>A0A939HKV1</accession>
<name>A0A939HKV1_9PROT</name>